<accession>A0A2U3D8I1</accession>
<keyword evidence="3" id="KW-0694">RNA-binding</keyword>
<protein>
    <recommendedName>
        <fullName evidence="2">CRISPR system Cms protein Csm4</fullName>
    </recommendedName>
</protein>
<dbReference type="RefSeq" id="WP_109430677.1">
    <property type="nucleotide sequence ID" value="NZ_MPDK01000011.1"/>
</dbReference>
<dbReference type="EMBL" id="MPDK01000011">
    <property type="protein sequence ID" value="PWI57569.1"/>
    <property type="molecule type" value="Genomic_DNA"/>
</dbReference>
<sequence>MSDPLYKIQLALRSPVLAPITSDSLLGQCFWAYRELWGDLALQAWLAEWKTSQATSVHVPSFRMAFSNAMISDLFPRPMGLMTPAREGTTKAERIRLAKLGKQVKRQRWITKDAFLQLIRGETPTLSTDLLPEWEIVESEHATMDRQRGTTLQGQLYTVTGWMTDQPVTLYLRTNDFKKAMTILRVVITKGIGGGVSRGYGHVQLLNVKEKQIPELPDANAEVWLGEGMPGWLDGQGAYRLRVKYGYAQTGTHATRAVKYPMMLFEAGSTLHPMRPMDGYAGRIVEGISDQSAIVQGAVTVTIPARVEVRKGRKEIGDEN</sequence>
<proteinExistence type="inferred from homology"/>
<dbReference type="NCBIfam" id="TIGR01903">
    <property type="entry name" value="cas5_csm4"/>
    <property type="match status" value="1"/>
</dbReference>
<gene>
    <name evidence="5" type="ORF">BM613_08085</name>
</gene>
<reference evidence="5 6" key="1">
    <citation type="submission" date="2016-11" db="EMBL/GenBank/DDBJ databases">
        <title>Comparative genomics of Acidibacillus ferroxidans species.</title>
        <authorList>
            <person name="Oliveira G."/>
            <person name="Nunes G."/>
            <person name="Oliveira R."/>
            <person name="Araujo F."/>
            <person name="Salim A."/>
            <person name="Scholte L."/>
            <person name="Morais D."/>
            <person name="Nancucheo I."/>
            <person name="Johnson D.B."/>
            <person name="Grail B."/>
            <person name="Bittencourt J."/>
            <person name="Valadares R."/>
        </authorList>
    </citation>
    <scope>NUCLEOTIDE SEQUENCE [LARGE SCALE GENOMIC DNA]</scope>
    <source>
        <strain evidence="5 6">Y002</strain>
    </source>
</reference>
<dbReference type="GO" id="GO:0051607">
    <property type="term" value="P:defense response to virus"/>
    <property type="evidence" value="ECO:0007669"/>
    <property type="project" value="UniProtKB-KW"/>
</dbReference>
<evidence type="ECO:0000256" key="1">
    <source>
        <dbReference type="ARBA" id="ARBA00005772"/>
    </source>
</evidence>
<dbReference type="OrthoDB" id="9790529at2"/>
<dbReference type="Proteomes" id="UP000245380">
    <property type="component" value="Unassembled WGS sequence"/>
</dbReference>
<evidence type="ECO:0000256" key="2">
    <source>
        <dbReference type="ARBA" id="ARBA00016109"/>
    </source>
</evidence>
<keyword evidence="6" id="KW-1185">Reference proteome</keyword>
<comment type="caution">
    <text evidence="5">The sequence shown here is derived from an EMBL/GenBank/DDBJ whole genome shotgun (WGS) entry which is preliminary data.</text>
</comment>
<evidence type="ECO:0000313" key="6">
    <source>
        <dbReference type="Proteomes" id="UP000245380"/>
    </source>
</evidence>
<evidence type="ECO:0000256" key="4">
    <source>
        <dbReference type="ARBA" id="ARBA00023118"/>
    </source>
</evidence>
<keyword evidence="4" id="KW-0051">Antiviral defense</keyword>
<evidence type="ECO:0000313" key="5">
    <source>
        <dbReference type="EMBL" id="PWI57569.1"/>
    </source>
</evidence>
<dbReference type="GO" id="GO:0003723">
    <property type="term" value="F:RNA binding"/>
    <property type="evidence" value="ECO:0007669"/>
    <property type="project" value="UniProtKB-KW"/>
</dbReference>
<comment type="similarity">
    <text evidence="1">Belongs to the CRISPR-associated Csm4 family.</text>
</comment>
<name>A0A2U3D8I1_SULT2</name>
<dbReference type="InterPro" id="IPR005510">
    <property type="entry name" value="Csm4"/>
</dbReference>
<evidence type="ECO:0000256" key="3">
    <source>
        <dbReference type="ARBA" id="ARBA00022884"/>
    </source>
</evidence>
<organism evidence="5 6">
    <name type="scientific">Sulfoacidibacillus thermotolerans</name>
    <name type="common">Acidibacillus sulfuroxidans</name>
    <dbReference type="NCBI Taxonomy" id="1765684"/>
    <lineage>
        <taxon>Bacteria</taxon>
        <taxon>Bacillati</taxon>
        <taxon>Bacillota</taxon>
        <taxon>Bacilli</taxon>
        <taxon>Bacillales</taxon>
        <taxon>Alicyclobacillaceae</taxon>
        <taxon>Sulfoacidibacillus</taxon>
    </lineage>
</organism>
<dbReference type="AlphaFoldDB" id="A0A2U3D8I1"/>